<comment type="caution">
    <text evidence="11">The sequence shown here is derived from an EMBL/GenBank/DDBJ whole genome shotgun (WGS) entry which is preliminary data.</text>
</comment>
<feature type="active site" description="Proton acceptor" evidence="10">
    <location>
        <position position="322"/>
    </location>
</feature>
<evidence type="ECO:0000256" key="5">
    <source>
        <dbReference type="ARBA" id="ARBA00022573"/>
    </source>
</evidence>
<dbReference type="InterPro" id="IPR017846">
    <property type="entry name" value="Nict_dMeBzImd_PRibTrfase_bact"/>
</dbReference>
<reference evidence="11 12" key="1">
    <citation type="submission" date="2020-03" db="EMBL/GenBank/DDBJ databases">
        <title>Genomic Encyclopedia of Type Strains, Phase IV (KMG-IV): sequencing the most valuable type-strain genomes for metagenomic binning, comparative biology and taxonomic classification.</title>
        <authorList>
            <person name="Goeker M."/>
        </authorList>
    </citation>
    <scope>NUCLEOTIDE SEQUENCE [LARGE SCALE GENOMIC DNA]</scope>
    <source>
        <strain evidence="11 12">DSM 24233</strain>
    </source>
</reference>
<dbReference type="InterPro" id="IPR003200">
    <property type="entry name" value="Nict_dMeBzImd_PRibTrfase"/>
</dbReference>
<evidence type="ECO:0000256" key="1">
    <source>
        <dbReference type="ARBA" id="ARBA00005049"/>
    </source>
</evidence>
<dbReference type="SUPFAM" id="SSF52733">
    <property type="entry name" value="Nicotinate mononucleotide:5,6-dimethylbenzimidazole phosphoribosyltransferase (CobT)"/>
    <property type="match status" value="1"/>
</dbReference>
<evidence type="ECO:0000256" key="7">
    <source>
        <dbReference type="ARBA" id="ARBA00022679"/>
    </source>
</evidence>
<evidence type="ECO:0000313" key="11">
    <source>
        <dbReference type="EMBL" id="NJB69298.1"/>
    </source>
</evidence>
<evidence type="ECO:0000256" key="2">
    <source>
        <dbReference type="ARBA" id="ARBA00007110"/>
    </source>
</evidence>
<organism evidence="11 12">
    <name type="scientific">Desulfobaculum xiamenense</name>
    <dbReference type="NCBI Taxonomy" id="995050"/>
    <lineage>
        <taxon>Bacteria</taxon>
        <taxon>Pseudomonadati</taxon>
        <taxon>Thermodesulfobacteriota</taxon>
        <taxon>Desulfovibrionia</taxon>
        <taxon>Desulfovibrionales</taxon>
        <taxon>Desulfovibrionaceae</taxon>
        <taxon>Desulfobaculum</taxon>
    </lineage>
</organism>
<dbReference type="Gene3D" id="1.10.1610.10">
    <property type="match status" value="1"/>
</dbReference>
<evidence type="ECO:0000256" key="9">
    <source>
        <dbReference type="ARBA" id="ARBA00047340"/>
    </source>
</evidence>
<dbReference type="InterPro" id="IPR023195">
    <property type="entry name" value="Nict_dMeBzImd_PRibTrfase_N"/>
</dbReference>
<dbReference type="InterPro" id="IPR036087">
    <property type="entry name" value="Nict_dMeBzImd_PRibTrfase_sf"/>
</dbReference>
<dbReference type="EC" id="2.4.2.21" evidence="3 10"/>
<dbReference type="UniPathway" id="UPA00061">
    <property type="reaction ID" value="UER00516"/>
</dbReference>
<dbReference type="NCBIfam" id="TIGR03160">
    <property type="entry name" value="cobT_DBIPRT"/>
    <property type="match status" value="1"/>
</dbReference>
<name>A0A846QMC2_9BACT</name>
<evidence type="ECO:0000256" key="4">
    <source>
        <dbReference type="ARBA" id="ARBA00015486"/>
    </source>
</evidence>
<dbReference type="Proteomes" id="UP000580856">
    <property type="component" value="Unassembled WGS sequence"/>
</dbReference>
<comment type="similarity">
    <text evidence="2 10">Belongs to the CobT family.</text>
</comment>
<dbReference type="CDD" id="cd02439">
    <property type="entry name" value="DMB-PRT_CobT"/>
    <property type="match status" value="1"/>
</dbReference>
<evidence type="ECO:0000256" key="8">
    <source>
        <dbReference type="ARBA" id="ARBA00030686"/>
    </source>
</evidence>
<dbReference type="RefSeq" id="WP_167942381.1">
    <property type="nucleotide sequence ID" value="NZ_JAATJA010000004.1"/>
</dbReference>
<dbReference type="Gene3D" id="3.40.50.10210">
    <property type="match status" value="1"/>
</dbReference>
<evidence type="ECO:0000256" key="3">
    <source>
        <dbReference type="ARBA" id="ARBA00011991"/>
    </source>
</evidence>
<dbReference type="Pfam" id="PF02277">
    <property type="entry name" value="DBI_PRT"/>
    <property type="match status" value="1"/>
</dbReference>
<dbReference type="EMBL" id="JAATJA010000004">
    <property type="protein sequence ID" value="NJB69298.1"/>
    <property type="molecule type" value="Genomic_DNA"/>
</dbReference>
<evidence type="ECO:0000256" key="10">
    <source>
        <dbReference type="HAMAP-Rule" id="MF_00230"/>
    </source>
</evidence>
<dbReference type="HAMAP" id="MF_00230">
    <property type="entry name" value="CobT"/>
    <property type="match status" value="1"/>
</dbReference>
<dbReference type="PANTHER" id="PTHR43463:SF1">
    <property type="entry name" value="NICOTINATE-NUCLEOTIDE--DIMETHYLBENZIMIDAZOLE PHOSPHORIBOSYLTRANSFERASE"/>
    <property type="match status" value="1"/>
</dbReference>
<keyword evidence="6 10" id="KW-0328">Glycosyltransferase</keyword>
<comment type="catalytic activity">
    <reaction evidence="9 10">
        <text>5,6-dimethylbenzimidazole + nicotinate beta-D-ribonucleotide = alpha-ribazole 5'-phosphate + nicotinate + H(+)</text>
        <dbReference type="Rhea" id="RHEA:11196"/>
        <dbReference type="ChEBI" id="CHEBI:15378"/>
        <dbReference type="ChEBI" id="CHEBI:15890"/>
        <dbReference type="ChEBI" id="CHEBI:32544"/>
        <dbReference type="ChEBI" id="CHEBI:57502"/>
        <dbReference type="ChEBI" id="CHEBI:57918"/>
        <dbReference type="EC" id="2.4.2.21"/>
    </reaction>
</comment>
<dbReference type="AlphaFoldDB" id="A0A846QMC2"/>
<sequence length="355" mass="36340">MKERLSAAIAAICPVDPALEPLARHHLDNLTKPRGSLGVLENLAAKVFCIQGGGTPVVDPARIYTVAGDHGVTAEGVSASPQEVTRQMVLNFLNGGAGINVLTRTYGIDLRVVDAGCAGGTFPEHPQLIQRKVAPGTANLAVGPAMSEEQCLSALLLGLDLADAAHAEGVRVIGTGEMGIGNTTPSTAMYCAYFGLEPEELAGPGTGLSPQAVERKAAVIRRALSVNAAAVDSGDPLRILAALGGYEIATLAGLILGAAKNRCLVVVDGFISTAAYAAAWKMCPAAEDYCVFSHASAEPGHGRAMQAMGATPLLHLGLRLGEGTGAAVAMGVLRGAVNIYNEMASFEQAGVSVVH</sequence>
<evidence type="ECO:0000313" key="12">
    <source>
        <dbReference type="Proteomes" id="UP000580856"/>
    </source>
</evidence>
<dbReference type="GO" id="GO:0008939">
    <property type="term" value="F:nicotinate-nucleotide-dimethylbenzimidazole phosphoribosyltransferase activity"/>
    <property type="evidence" value="ECO:0007669"/>
    <property type="project" value="UniProtKB-UniRule"/>
</dbReference>
<comment type="function">
    <text evidence="10">Catalyzes the synthesis of alpha-ribazole-5'-phosphate from nicotinate mononucleotide (NAMN) and 5,6-dimethylbenzimidazole (DMB).</text>
</comment>
<keyword evidence="5 10" id="KW-0169">Cobalamin biosynthesis</keyword>
<proteinExistence type="inferred from homology"/>
<accession>A0A846QMC2</accession>
<dbReference type="PANTHER" id="PTHR43463">
    <property type="entry name" value="NICOTINATE-NUCLEOTIDE--DIMETHYLBENZIMIDAZOLE PHOSPHORIBOSYLTRANSFERASE"/>
    <property type="match status" value="1"/>
</dbReference>
<keyword evidence="12" id="KW-1185">Reference proteome</keyword>
<dbReference type="FunFam" id="3.40.50.10210:FF:000001">
    <property type="entry name" value="Nicotinate-nucleotide--dimethylbenzimidazole phosphoribosyltransferase"/>
    <property type="match status" value="1"/>
</dbReference>
<evidence type="ECO:0000256" key="6">
    <source>
        <dbReference type="ARBA" id="ARBA00022676"/>
    </source>
</evidence>
<dbReference type="GO" id="GO:0009236">
    <property type="term" value="P:cobalamin biosynthetic process"/>
    <property type="evidence" value="ECO:0007669"/>
    <property type="project" value="UniProtKB-UniRule"/>
</dbReference>
<comment type="pathway">
    <text evidence="1 10">Nucleoside biosynthesis; alpha-ribazole biosynthesis; alpha-ribazole from 5,6-dimethylbenzimidazole: step 1/2.</text>
</comment>
<protein>
    <recommendedName>
        <fullName evidence="4 10">Nicotinate-nucleotide--dimethylbenzimidazole phosphoribosyltransferase</fullName>
        <shortName evidence="10">NN:DBI PRT</shortName>
        <ecNumber evidence="3 10">2.4.2.21</ecNumber>
    </recommendedName>
    <alternativeName>
        <fullName evidence="8 10">N(1)-alpha-phosphoribosyltransferase</fullName>
    </alternativeName>
</protein>
<dbReference type="NCBIfam" id="NF000996">
    <property type="entry name" value="PRK00105.1"/>
    <property type="match status" value="1"/>
</dbReference>
<gene>
    <name evidence="10" type="primary">cobT</name>
    <name evidence="11" type="ORF">GGQ74_002995</name>
</gene>
<keyword evidence="7 10" id="KW-0808">Transferase</keyword>